<evidence type="ECO:0000313" key="1">
    <source>
        <dbReference type="EMBL" id="AEV98124.1"/>
    </source>
</evidence>
<accession>G8TAG2</accession>
<gene>
    <name evidence="1" type="ordered locus">Niako_1761</name>
</gene>
<proteinExistence type="predicted"/>
<dbReference type="HOGENOM" id="CLU_3346362_0_0_10"/>
<evidence type="ECO:0000313" key="2">
    <source>
        <dbReference type="Proteomes" id="UP000005438"/>
    </source>
</evidence>
<dbReference type="AlphaFoldDB" id="G8TAG2"/>
<dbReference type="EMBL" id="CP003178">
    <property type="protein sequence ID" value="AEV98124.1"/>
    <property type="molecule type" value="Genomic_DNA"/>
</dbReference>
<dbReference type="Proteomes" id="UP000005438">
    <property type="component" value="Chromosome"/>
</dbReference>
<sequence length="37" mass="4286">MLKFIVPSSDQINQHKGIWVALHPKPYESITASWLHL</sequence>
<organism evidence="1 2">
    <name type="scientific">Niastella koreensis (strain DSM 17620 / KACC 11465 / NBRC 106392 / GR20-10)</name>
    <dbReference type="NCBI Taxonomy" id="700598"/>
    <lineage>
        <taxon>Bacteria</taxon>
        <taxon>Pseudomonadati</taxon>
        <taxon>Bacteroidota</taxon>
        <taxon>Chitinophagia</taxon>
        <taxon>Chitinophagales</taxon>
        <taxon>Chitinophagaceae</taxon>
        <taxon>Niastella</taxon>
    </lineage>
</organism>
<reference evidence="1 2" key="1">
    <citation type="submission" date="2011-12" db="EMBL/GenBank/DDBJ databases">
        <title>The complete genome of Niastella koreensis GR20-10.</title>
        <authorList>
            <consortium name="US DOE Joint Genome Institute (JGI-PGF)"/>
            <person name="Lucas S."/>
            <person name="Han J."/>
            <person name="Lapidus A."/>
            <person name="Bruce D."/>
            <person name="Goodwin L."/>
            <person name="Pitluck S."/>
            <person name="Peters L."/>
            <person name="Kyrpides N."/>
            <person name="Mavromatis K."/>
            <person name="Ivanova N."/>
            <person name="Mikhailova N."/>
            <person name="Davenport K."/>
            <person name="Saunders E."/>
            <person name="Detter J.C."/>
            <person name="Tapia R."/>
            <person name="Han C."/>
            <person name="Land M."/>
            <person name="Hauser L."/>
            <person name="Markowitz V."/>
            <person name="Cheng J.-F."/>
            <person name="Hugenholtz P."/>
            <person name="Woyke T."/>
            <person name="Wu D."/>
            <person name="Tindall B."/>
            <person name="Pomrenke H."/>
            <person name="Brambilla E."/>
            <person name="Klenk H.-P."/>
            <person name="Eisen J.A."/>
        </authorList>
    </citation>
    <scope>NUCLEOTIDE SEQUENCE [LARGE SCALE GENOMIC DNA]</scope>
    <source>
        <strain evidence="2">DSM 17620 / KACC 11465 / NBRC 106392 / GR20-10</strain>
    </source>
</reference>
<name>G8TAG2_NIAKG</name>
<dbReference type="KEGG" id="nko:Niako_1761"/>
<protein>
    <submittedName>
        <fullName evidence="1">Uncharacterized protein</fullName>
    </submittedName>
</protein>